<feature type="region of interest" description="Disordered" evidence="10">
    <location>
        <begin position="62"/>
        <end position="126"/>
    </location>
</feature>
<dbReference type="FunFam" id="3.10.10.10:FF:000007">
    <property type="entry name" value="Retrovirus-related Pol polyprotein from transposon 17.6-like Protein"/>
    <property type="match status" value="1"/>
</dbReference>
<accession>A0A3P9BML5</accession>
<reference evidence="12 13" key="1">
    <citation type="journal article" date="2014" name="Nature">
        <title>The genomic substrate for adaptive radiation in African cichlid fish.</title>
        <authorList>
            <person name="Brawand D."/>
            <person name="Wagner C.E."/>
            <person name="Li Y.I."/>
            <person name="Malinsky M."/>
            <person name="Keller I."/>
            <person name="Fan S."/>
            <person name="Simakov O."/>
            <person name="Ng A.Y."/>
            <person name="Lim Z.W."/>
            <person name="Bezault E."/>
            <person name="Turner-Maier J."/>
            <person name="Johnson J."/>
            <person name="Alcazar R."/>
            <person name="Noh H.J."/>
            <person name="Russell P."/>
            <person name="Aken B."/>
            <person name="Alfoldi J."/>
            <person name="Amemiya C."/>
            <person name="Azzouzi N."/>
            <person name="Baroiller J.F."/>
            <person name="Barloy-Hubler F."/>
            <person name="Berlin A."/>
            <person name="Bloomquist R."/>
            <person name="Carleton K.L."/>
            <person name="Conte M.A."/>
            <person name="D'Cotta H."/>
            <person name="Eshel O."/>
            <person name="Gaffney L."/>
            <person name="Galibert F."/>
            <person name="Gante H.F."/>
            <person name="Gnerre S."/>
            <person name="Greuter L."/>
            <person name="Guyon R."/>
            <person name="Haddad N.S."/>
            <person name="Haerty W."/>
            <person name="Harris R.M."/>
            <person name="Hofmann H.A."/>
            <person name="Hourlier T."/>
            <person name="Hulata G."/>
            <person name="Jaffe D.B."/>
            <person name="Lara M."/>
            <person name="Lee A.P."/>
            <person name="MacCallum I."/>
            <person name="Mwaiko S."/>
            <person name="Nikaido M."/>
            <person name="Nishihara H."/>
            <person name="Ozouf-Costaz C."/>
            <person name="Penman D.J."/>
            <person name="Przybylski D."/>
            <person name="Rakotomanga M."/>
            <person name="Renn S.C.P."/>
            <person name="Ribeiro F.J."/>
            <person name="Ron M."/>
            <person name="Salzburger W."/>
            <person name="Sanchez-Pulido L."/>
            <person name="Santos M.E."/>
            <person name="Searle S."/>
            <person name="Sharpe T."/>
            <person name="Swofford R."/>
            <person name="Tan F.J."/>
            <person name="Williams L."/>
            <person name="Young S."/>
            <person name="Yin S."/>
            <person name="Okada N."/>
            <person name="Kocher T.D."/>
            <person name="Miska E.A."/>
            <person name="Lander E.S."/>
            <person name="Venkatesh B."/>
            <person name="Fernald R.D."/>
            <person name="Meyer A."/>
            <person name="Ponting C.P."/>
            <person name="Streelman J.T."/>
            <person name="Lindblad-Toh K."/>
            <person name="Seehausen O."/>
            <person name="Di Palma F."/>
        </authorList>
    </citation>
    <scope>NUCLEOTIDE SEQUENCE</scope>
</reference>
<evidence type="ECO:0000256" key="2">
    <source>
        <dbReference type="ARBA" id="ARBA00012180"/>
    </source>
</evidence>
<feature type="domain" description="Reverse transcriptase" evidence="11">
    <location>
        <begin position="208"/>
        <end position="387"/>
    </location>
</feature>
<dbReference type="GO" id="GO:0004523">
    <property type="term" value="F:RNA-DNA hybrid ribonuclease activity"/>
    <property type="evidence" value="ECO:0007669"/>
    <property type="project" value="UniProtKB-EC"/>
</dbReference>
<evidence type="ECO:0000256" key="8">
    <source>
        <dbReference type="ARBA" id="ARBA00022801"/>
    </source>
</evidence>
<dbReference type="FunFam" id="3.30.70.270:FF:000020">
    <property type="entry name" value="Transposon Tf2-6 polyprotein-like Protein"/>
    <property type="match status" value="1"/>
</dbReference>
<dbReference type="GO" id="GO:0006508">
    <property type="term" value="P:proteolysis"/>
    <property type="evidence" value="ECO:0007669"/>
    <property type="project" value="UniProtKB-KW"/>
</dbReference>
<dbReference type="CDD" id="cd09274">
    <property type="entry name" value="RNase_HI_RT_Ty3"/>
    <property type="match status" value="1"/>
</dbReference>
<dbReference type="GO" id="GO:0008233">
    <property type="term" value="F:peptidase activity"/>
    <property type="evidence" value="ECO:0007669"/>
    <property type="project" value="UniProtKB-KW"/>
</dbReference>
<keyword evidence="8" id="KW-0378">Hydrolase</keyword>
<evidence type="ECO:0000256" key="9">
    <source>
        <dbReference type="ARBA" id="ARBA00022918"/>
    </source>
</evidence>
<keyword evidence="13" id="KW-1185">Reference proteome</keyword>
<dbReference type="Proteomes" id="UP000265160">
    <property type="component" value="LG11"/>
</dbReference>
<evidence type="ECO:0000256" key="3">
    <source>
        <dbReference type="ARBA" id="ARBA00022670"/>
    </source>
</evidence>
<evidence type="ECO:0000256" key="7">
    <source>
        <dbReference type="ARBA" id="ARBA00022759"/>
    </source>
</evidence>
<keyword evidence="4" id="KW-0808">Transferase</keyword>
<dbReference type="GO" id="GO:0003964">
    <property type="term" value="F:RNA-directed DNA polymerase activity"/>
    <property type="evidence" value="ECO:0007669"/>
    <property type="project" value="UniProtKB-KW"/>
</dbReference>
<keyword evidence="5" id="KW-0548">Nucleotidyltransferase</keyword>
<sequence>MPGKKTLQVVVGTNSVNHEFWLADITDECIVGLDLLAHWGARVDVPGVAIHLGAETVQLQVGRGSQGQTPTPPAPPKPLRPAAPCHSQGPRAARVRKRTQGVDVSRANIPQPESPPSSAVSPSPETVAAVEELGRRSGVHLSATQQQQLQSLLAEFMDTFAAREEDCTRTGLVQHTIDTGAAAPIRLRPHRLPLAKRQAAEGLIKEMAANGVIEPSDSPWAAPMVMVRKKTGGWRPCVDYRRLNAVTRKDSYPLPRIDDALDYIAGSSWFSSLDLRSGYWQVELAAEARPKTAFTIGQGLWQFKVMPFGLCNAPATFERLMERVLKDIPRARCVVYLDDLLTHAKDFEQAVANLREVLTAIRGAGLKLNPAKCNLLARQVKFLGHVVSEQGVATDPEKVVAVGDWPTPSNVAELRSFLGLASYYRRFVKDFATVASPLHQLTNKGQRFGWTEGCATAFEQLKTALVSALVLAYPDPSQPFILDTDASNVGVGAVLSQRGEAEERVVAYYSCSLSRAERNYCVTRRELLAVVLAVRHFRPYLLGTKFLLRTDHASLTWMLNFRQPEGQVARWLEILQEYDFEAQHRPGRQHANADALSRRPCSADECRYCRRMEELDRGPTSAAAEPEGVGEGQEPFTAAELQQHQVSDPALEMVRDWMEAGTRPDWSAVSSQGPETKSLYSQWNSLELHGGVIYRRWRAPDGGGDILQLLVPRALRPEVLRWVHGAAG</sequence>
<dbReference type="SUPFAM" id="SSF56672">
    <property type="entry name" value="DNA/RNA polymerases"/>
    <property type="match status" value="1"/>
</dbReference>
<dbReference type="Pfam" id="PF17917">
    <property type="entry name" value="RT_RNaseH"/>
    <property type="match status" value="1"/>
</dbReference>
<dbReference type="Gene3D" id="3.30.70.270">
    <property type="match status" value="2"/>
</dbReference>
<dbReference type="InterPro" id="IPR041373">
    <property type="entry name" value="RT_RNaseH"/>
</dbReference>
<dbReference type="GeneTree" id="ENSGT01100000263500"/>
<dbReference type="PROSITE" id="PS50878">
    <property type="entry name" value="RT_POL"/>
    <property type="match status" value="1"/>
</dbReference>
<dbReference type="Ensembl" id="ENSMZET00005011565.1">
    <property type="protein sequence ID" value="ENSMZEP00005011178.1"/>
    <property type="gene ID" value="ENSMZEG00005008378.1"/>
</dbReference>
<evidence type="ECO:0000256" key="6">
    <source>
        <dbReference type="ARBA" id="ARBA00022722"/>
    </source>
</evidence>
<evidence type="ECO:0000256" key="4">
    <source>
        <dbReference type="ARBA" id="ARBA00022679"/>
    </source>
</evidence>
<evidence type="ECO:0000313" key="12">
    <source>
        <dbReference type="Ensembl" id="ENSMZEP00005011178.1"/>
    </source>
</evidence>
<dbReference type="PANTHER" id="PTHR37984">
    <property type="entry name" value="PROTEIN CBG26694"/>
    <property type="match status" value="1"/>
</dbReference>
<organism evidence="12 13">
    <name type="scientific">Maylandia zebra</name>
    <name type="common">zebra mbuna</name>
    <dbReference type="NCBI Taxonomy" id="106582"/>
    <lineage>
        <taxon>Eukaryota</taxon>
        <taxon>Metazoa</taxon>
        <taxon>Chordata</taxon>
        <taxon>Craniata</taxon>
        <taxon>Vertebrata</taxon>
        <taxon>Euteleostomi</taxon>
        <taxon>Actinopterygii</taxon>
        <taxon>Neopterygii</taxon>
        <taxon>Teleostei</taxon>
        <taxon>Neoteleostei</taxon>
        <taxon>Acanthomorphata</taxon>
        <taxon>Ovalentaria</taxon>
        <taxon>Cichlomorphae</taxon>
        <taxon>Cichliformes</taxon>
        <taxon>Cichlidae</taxon>
        <taxon>African cichlids</taxon>
        <taxon>Pseudocrenilabrinae</taxon>
        <taxon>Haplochromini</taxon>
        <taxon>Maylandia</taxon>
        <taxon>Maylandia zebra complex</taxon>
    </lineage>
</organism>
<keyword evidence="7" id="KW-0255">Endonuclease</keyword>
<dbReference type="PANTHER" id="PTHR37984:SF5">
    <property type="entry name" value="PROTEIN NYNRIN-LIKE"/>
    <property type="match status" value="1"/>
</dbReference>
<keyword evidence="6" id="KW-0540">Nuclease</keyword>
<proteinExistence type="inferred from homology"/>
<dbReference type="FunFam" id="3.10.20.370:FF:000001">
    <property type="entry name" value="Retrovirus-related Pol polyprotein from transposon 17.6-like protein"/>
    <property type="match status" value="1"/>
</dbReference>
<evidence type="ECO:0000313" key="13">
    <source>
        <dbReference type="Proteomes" id="UP000265160"/>
    </source>
</evidence>
<dbReference type="CDD" id="cd01647">
    <property type="entry name" value="RT_LTR"/>
    <property type="match status" value="1"/>
</dbReference>
<reference evidence="12" key="3">
    <citation type="submission" date="2025-09" db="UniProtKB">
        <authorList>
            <consortium name="Ensembl"/>
        </authorList>
    </citation>
    <scope>IDENTIFICATION</scope>
</reference>
<dbReference type="AlphaFoldDB" id="A0A3P9BML5"/>
<comment type="similarity">
    <text evidence="1">Belongs to the beta type-B retroviral polymerase family. HERV class-II K(HML-2) pol subfamily.</text>
</comment>
<dbReference type="EC" id="3.1.26.4" evidence="2"/>
<dbReference type="InterPro" id="IPR043502">
    <property type="entry name" value="DNA/RNA_pol_sf"/>
</dbReference>
<dbReference type="Gene3D" id="3.10.20.370">
    <property type="match status" value="1"/>
</dbReference>
<evidence type="ECO:0000256" key="5">
    <source>
        <dbReference type="ARBA" id="ARBA00022695"/>
    </source>
</evidence>
<evidence type="ECO:0000259" key="11">
    <source>
        <dbReference type="PROSITE" id="PS50878"/>
    </source>
</evidence>
<keyword evidence="3" id="KW-0645">Protease</keyword>
<feature type="compositionally biased region" description="Low complexity" evidence="10">
    <location>
        <begin position="116"/>
        <end position="126"/>
    </location>
</feature>
<feature type="compositionally biased region" description="Pro residues" evidence="10">
    <location>
        <begin position="70"/>
        <end position="81"/>
    </location>
</feature>
<dbReference type="Pfam" id="PF00078">
    <property type="entry name" value="RVT_1"/>
    <property type="match status" value="1"/>
</dbReference>
<keyword evidence="9" id="KW-0695">RNA-directed DNA polymerase</keyword>
<evidence type="ECO:0000256" key="1">
    <source>
        <dbReference type="ARBA" id="ARBA00010879"/>
    </source>
</evidence>
<dbReference type="InterPro" id="IPR043128">
    <property type="entry name" value="Rev_trsase/Diguanyl_cyclase"/>
</dbReference>
<dbReference type="STRING" id="106582.ENSMZEP00005011178"/>
<evidence type="ECO:0000256" key="10">
    <source>
        <dbReference type="SAM" id="MobiDB-lite"/>
    </source>
</evidence>
<dbReference type="Gene3D" id="3.10.10.10">
    <property type="entry name" value="HIV Type 1 Reverse Transcriptase, subunit A, domain 1"/>
    <property type="match status" value="1"/>
</dbReference>
<name>A0A3P9BML5_9CICH</name>
<protein>
    <recommendedName>
        <fullName evidence="2">ribonuclease H</fullName>
        <ecNumber evidence="2">3.1.26.4</ecNumber>
    </recommendedName>
</protein>
<dbReference type="InterPro" id="IPR050951">
    <property type="entry name" value="Retrovirus_Pol_polyprotein"/>
</dbReference>
<dbReference type="InterPro" id="IPR000477">
    <property type="entry name" value="RT_dom"/>
</dbReference>
<reference evidence="12" key="2">
    <citation type="submission" date="2025-08" db="UniProtKB">
        <authorList>
            <consortium name="Ensembl"/>
        </authorList>
    </citation>
    <scope>IDENTIFICATION</scope>
</reference>